<dbReference type="EMBL" id="JAAWWK010000002">
    <property type="protein sequence ID" value="NKI16724.1"/>
    <property type="molecule type" value="Genomic_DNA"/>
</dbReference>
<sequence>MTATDTSTYVLPIEQLTANLKNRPNETWLHQPTNGVWKSYTIAEVIDEGSRVANALLKQGIEPGDRVAILAKNSYAWLAADFGMMLAGIIPVPIYSTASSETIEYVLEHSEAKLCFVGKLDNCSAAQQSLANIPVITLPDANAQYAGALSWQGILDSSAPLDSYHSPKADDMATIVYTSGSTGKPKGVLLTHGHLGAAATETKNRMVGGDQLHRMMSYLPLAHITERSVVAITSIYGQVELFFSEGLETFVDELHHCQPTDFISVPRLWAKFQAKVLAQIPDEQLQDMLAGDGGDAVAAAIRDKLGFGSCRNYGSGSAPIAPALLEWFQRIGVGIAEGWGMTETSGLACSNQPFTVEGMGTIGTPLACNEMKLSDDGEVLIRGAAIFEEYYKNPEATAESFIDGWFRTGDKGVKDENGAYRITGRVKEQFKTAKGKYVAPVPIESQLATNSLIEQVCVLGSGRPAPMAIVVLNDQGLSKEQIKSNIEKTLKEVNQQLESHARLDRIAITETTWDVGNDLLTPTMKLKRDKIEAFYRDPIDCETESGVYWIDK</sequence>
<dbReference type="Pfam" id="PF23562">
    <property type="entry name" value="AMP-binding_C_3"/>
    <property type="match status" value="1"/>
</dbReference>
<dbReference type="Proteomes" id="UP000765845">
    <property type="component" value="Unassembled WGS sequence"/>
</dbReference>
<dbReference type="InterPro" id="IPR045851">
    <property type="entry name" value="AMP-bd_C_sf"/>
</dbReference>
<dbReference type="SUPFAM" id="SSF56801">
    <property type="entry name" value="Acetyl-CoA synthetase-like"/>
    <property type="match status" value="1"/>
</dbReference>
<dbReference type="InterPro" id="IPR020459">
    <property type="entry name" value="AMP-binding"/>
</dbReference>
<protein>
    <submittedName>
        <fullName evidence="5">AMP-binding protein</fullName>
    </submittedName>
</protein>
<dbReference type="RefSeq" id="WP_168449277.1">
    <property type="nucleotide sequence ID" value="NZ_JAAWWK010000002.1"/>
</dbReference>
<dbReference type="PRINTS" id="PR00154">
    <property type="entry name" value="AMPBINDING"/>
</dbReference>
<dbReference type="InterPro" id="IPR042099">
    <property type="entry name" value="ANL_N_sf"/>
</dbReference>
<organism evidence="5 6">
    <name type="scientific">Spongiibacter thalassae</name>
    <dbReference type="NCBI Taxonomy" id="2721624"/>
    <lineage>
        <taxon>Bacteria</taxon>
        <taxon>Pseudomonadati</taxon>
        <taxon>Pseudomonadota</taxon>
        <taxon>Gammaproteobacteria</taxon>
        <taxon>Cellvibrionales</taxon>
        <taxon>Spongiibacteraceae</taxon>
        <taxon>Spongiibacter</taxon>
    </lineage>
</organism>
<gene>
    <name evidence="5" type="ORF">HCU74_04730</name>
</gene>
<accession>A0ABX1GC36</accession>
<keyword evidence="2" id="KW-0067">ATP-binding</keyword>
<dbReference type="Pfam" id="PF00501">
    <property type="entry name" value="AMP-binding"/>
    <property type="match status" value="1"/>
</dbReference>
<dbReference type="PANTHER" id="PTHR43272">
    <property type="entry name" value="LONG-CHAIN-FATTY-ACID--COA LIGASE"/>
    <property type="match status" value="1"/>
</dbReference>
<dbReference type="PROSITE" id="PS00455">
    <property type="entry name" value="AMP_BINDING"/>
    <property type="match status" value="1"/>
</dbReference>
<dbReference type="Gene3D" id="3.40.50.12780">
    <property type="entry name" value="N-terminal domain of ligase-like"/>
    <property type="match status" value="1"/>
</dbReference>
<dbReference type="InterPro" id="IPR000873">
    <property type="entry name" value="AMP-dep_synth/lig_dom"/>
</dbReference>
<evidence type="ECO:0000313" key="6">
    <source>
        <dbReference type="Proteomes" id="UP000765845"/>
    </source>
</evidence>
<comment type="catalytic activity">
    <reaction evidence="3">
        <text>a long-chain fatty acid + ATP + CoA = a long-chain fatty acyl-CoA + AMP + diphosphate</text>
        <dbReference type="Rhea" id="RHEA:15421"/>
        <dbReference type="ChEBI" id="CHEBI:30616"/>
        <dbReference type="ChEBI" id="CHEBI:33019"/>
        <dbReference type="ChEBI" id="CHEBI:57287"/>
        <dbReference type="ChEBI" id="CHEBI:57560"/>
        <dbReference type="ChEBI" id="CHEBI:83139"/>
        <dbReference type="ChEBI" id="CHEBI:456215"/>
        <dbReference type="EC" id="6.2.1.3"/>
    </reaction>
    <physiologicalReaction direction="left-to-right" evidence="3">
        <dbReference type="Rhea" id="RHEA:15422"/>
    </physiologicalReaction>
</comment>
<name>A0ABX1GC36_9GAMM</name>
<evidence type="ECO:0000256" key="1">
    <source>
        <dbReference type="ARBA" id="ARBA00022741"/>
    </source>
</evidence>
<reference evidence="5 6" key="1">
    <citation type="submission" date="2020-04" db="EMBL/GenBank/DDBJ databases">
        <authorList>
            <person name="Yoon J."/>
        </authorList>
    </citation>
    <scope>NUCLEOTIDE SEQUENCE [LARGE SCALE GENOMIC DNA]</scope>
    <source>
        <strain evidence="5 6">KMU-166</strain>
    </source>
</reference>
<keyword evidence="6" id="KW-1185">Reference proteome</keyword>
<feature type="domain" description="AMP-dependent synthetase/ligase" evidence="4">
    <location>
        <begin position="19"/>
        <end position="391"/>
    </location>
</feature>
<dbReference type="PANTHER" id="PTHR43272:SF33">
    <property type="entry name" value="AMP-BINDING DOMAIN-CONTAINING PROTEIN-RELATED"/>
    <property type="match status" value="1"/>
</dbReference>
<dbReference type="InterPro" id="IPR020845">
    <property type="entry name" value="AMP-binding_CS"/>
</dbReference>
<evidence type="ECO:0000256" key="3">
    <source>
        <dbReference type="ARBA" id="ARBA00024484"/>
    </source>
</evidence>
<evidence type="ECO:0000313" key="5">
    <source>
        <dbReference type="EMBL" id="NKI16724.1"/>
    </source>
</evidence>
<evidence type="ECO:0000259" key="4">
    <source>
        <dbReference type="Pfam" id="PF00501"/>
    </source>
</evidence>
<keyword evidence="1" id="KW-0547">Nucleotide-binding</keyword>
<comment type="caution">
    <text evidence="5">The sequence shown here is derived from an EMBL/GenBank/DDBJ whole genome shotgun (WGS) entry which is preliminary data.</text>
</comment>
<dbReference type="Gene3D" id="3.30.300.30">
    <property type="match status" value="1"/>
</dbReference>
<evidence type="ECO:0000256" key="2">
    <source>
        <dbReference type="ARBA" id="ARBA00022840"/>
    </source>
</evidence>
<proteinExistence type="predicted"/>